<protein>
    <submittedName>
        <fullName evidence="1">Uncharacterized protein</fullName>
    </submittedName>
</protein>
<dbReference type="Gene3D" id="3.30.2420.10">
    <property type="entry name" value="TonB"/>
    <property type="match status" value="1"/>
</dbReference>
<keyword evidence="2" id="KW-1185">Reference proteome</keyword>
<dbReference type="OrthoDB" id="5976079at2"/>
<reference evidence="1 2" key="1">
    <citation type="submission" date="2019-07" db="EMBL/GenBank/DDBJ databases">
        <title>Luteimonas sp. YD-1 nov., isolated from acidic soil.</title>
        <authorList>
            <person name="Zhou J."/>
        </authorList>
    </citation>
    <scope>NUCLEOTIDE SEQUENCE [LARGE SCALE GENOMIC DNA]</scope>
    <source>
        <strain evidence="1 2">YD-1</strain>
    </source>
</reference>
<comment type="caution">
    <text evidence="1">The sequence shown here is derived from an EMBL/GenBank/DDBJ whole genome shotgun (WGS) entry which is preliminary data.</text>
</comment>
<evidence type="ECO:0000313" key="1">
    <source>
        <dbReference type="EMBL" id="TWT17965.1"/>
    </source>
</evidence>
<proteinExistence type="predicted"/>
<organism evidence="1 2">
    <name type="scientific">Luteimonas wenzhouensis</name>
    <dbReference type="NCBI Taxonomy" id="2599615"/>
    <lineage>
        <taxon>Bacteria</taxon>
        <taxon>Pseudomonadati</taxon>
        <taxon>Pseudomonadota</taxon>
        <taxon>Gammaproteobacteria</taxon>
        <taxon>Lysobacterales</taxon>
        <taxon>Lysobacteraceae</taxon>
        <taxon>Luteimonas</taxon>
    </lineage>
</organism>
<name>A0A5C5TXI5_9GAMM</name>
<dbReference type="Proteomes" id="UP000315949">
    <property type="component" value="Unassembled WGS sequence"/>
</dbReference>
<evidence type="ECO:0000313" key="2">
    <source>
        <dbReference type="Proteomes" id="UP000315949"/>
    </source>
</evidence>
<dbReference type="EMBL" id="VOHE01000006">
    <property type="protein sequence ID" value="TWT17965.1"/>
    <property type="molecule type" value="Genomic_DNA"/>
</dbReference>
<accession>A0A5C5TXI5</accession>
<dbReference type="AlphaFoldDB" id="A0A5C5TXI5"/>
<sequence length="200" mass="21868">MPGFKKWAHVAIKVKKENKKWILSALRSNKSKILAVFFVVLASGCAAISTKVDREMVIPLGATRYEVKDDQQFIMAVPINIRNPEYPEEVDGINQKLHICASFVVTEEGVVEEVEIVDMPACPDSRLYAASAFGRAVVSAVSGWTFFGAAICSFPEGASKNDNCEDEGATLEPVAIRLTYNFIFDSSSGRKVVSSRAGKN</sequence>
<gene>
    <name evidence="1" type="ORF">FQY79_11680</name>
</gene>
<dbReference type="RefSeq" id="WP_146313084.1">
    <property type="nucleotide sequence ID" value="NZ_VOHE01000006.1"/>
</dbReference>